<dbReference type="InterPro" id="IPR001708">
    <property type="entry name" value="YidC/ALB3/OXA1/COX18"/>
</dbReference>
<evidence type="ECO:0000256" key="4">
    <source>
        <dbReference type="ARBA" id="ARBA00022448"/>
    </source>
</evidence>
<dbReference type="InterPro" id="IPR038221">
    <property type="entry name" value="YidC_periplasmic_sf"/>
</dbReference>
<dbReference type="NCBIfam" id="TIGR03593">
    <property type="entry name" value="yidC_nterm"/>
    <property type="match status" value="1"/>
</dbReference>
<evidence type="ECO:0000256" key="2">
    <source>
        <dbReference type="ARBA" id="ARBA00010527"/>
    </source>
</evidence>
<dbReference type="PRINTS" id="PR01900">
    <property type="entry name" value="YIDCPROTEIN"/>
</dbReference>
<evidence type="ECO:0000259" key="15">
    <source>
        <dbReference type="Pfam" id="PF02096"/>
    </source>
</evidence>
<dbReference type="GO" id="GO:0005886">
    <property type="term" value="C:plasma membrane"/>
    <property type="evidence" value="ECO:0007669"/>
    <property type="project" value="UniProtKB-SubCell"/>
</dbReference>
<evidence type="ECO:0000256" key="9">
    <source>
        <dbReference type="ARBA" id="ARBA00023136"/>
    </source>
</evidence>
<keyword evidence="6 13" id="KW-0812">Transmembrane</keyword>
<dbReference type="Pfam" id="PF02096">
    <property type="entry name" value="60KD_IMP"/>
    <property type="match status" value="1"/>
</dbReference>
<comment type="similarity">
    <text evidence="2 13">Belongs to the OXA1/ALB3/YidC family. Type 1 subfamily.</text>
</comment>
<feature type="region of interest" description="Disordered" evidence="14">
    <location>
        <begin position="606"/>
        <end position="735"/>
    </location>
</feature>
<evidence type="ECO:0000313" key="18">
    <source>
        <dbReference type="Proteomes" id="UP000237344"/>
    </source>
</evidence>
<dbReference type="Pfam" id="PF14849">
    <property type="entry name" value="YidC_periplas"/>
    <property type="match status" value="1"/>
</dbReference>
<evidence type="ECO:0000256" key="7">
    <source>
        <dbReference type="ARBA" id="ARBA00022927"/>
    </source>
</evidence>
<keyword evidence="7 13" id="KW-0653">Protein transport</keyword>
<keyword evidence="9 13" id="KW-0472">Membrane</keyword>
<comment type="subcellular location">
    <subcellularLocation>
        <location evidence="1">Cell inner membrane</location>
        <topology evidence="1">Multi-pass membrane protein</topology>
    </subcellularLocation>
    <subcellularLocation>
        <location evidence="13">Cell membrane</location>
        <topology evidence="13">Multi-pass membrane protein</topology>
    </subcellularLocation>
</comment>
<evidence type="ECO:0000259" key="16">
    <source>
        <dbReference type="Pfam" id="PF14849"/>
    </source>
</evidence>
<organism evidence="17 18">
    <name type="scientific">Novacetimonas maltaceti</name>
    <dbReference type="NCBI Taxonomy" id="1203393"/>
    <lineage>
        <taxon>Bacteria</taxon>
        <taxon>Pseudomonadati</taxon>
        <taxon>Pseudomonadota</taxon>
        <taxon>Alphaproteobacteria</taxon>
        <taxon>Acetobacterales</taxon>
        <taxon>Acetobacteraceae</taxon>
        <taxon>Novacetimonas</taxon>
    </lineage>
</organism>
<evidence type="ECO:0000313" key="17">
    <source>
        <dbReference type="EMBL" id="POF62474.1"/>
    </source>
</evidence>
<feature type="domain" description="Membrane insertase YidC N-terminal" evidence="16">
    <location>
        <begin position="66"/>
        <end position="352"/>
    </location>
</feature>
<feature type="compositionally biased region" description="Basic residues" evidence="14">
    <location>
        <begin position="691"/>
        <end position="711"/>
    </location>
</feature>
<keyword evidence="4 13" id="KW-0813">Transport</keyword>
<dbReference type="GO" id="GO:0015031">
    <property type="term" value="P:protein transport"/>
    <property type="evidence" value="ECO:0007669"/>
    <property type="project" value="UniProtKB-KW"/>
</dbReference>
<dbReference type="Proteomes" id="UP000237344">
    <property type="component" value="Unassembled WGS sequence"/>
</dbReference>
<feature type="region of interest" description="Disordered" evidence="14">
    <location>
        <begin position="30"/>
        <end position="65"/>
    </location>
</feature>
<evidence type="ECO:0000256" key="6">
    <source>
        <dbReference type="ARBA" id="ARBA00022692"/>
    </source>
</evidence>
<comment type="caution">
    <text evidence="13">Lacks conserved residue(s) required for the propagation of feature annotation.</text>
</comment>
<reference evidence="17 18" key="1">
    <citation type="submission" date="2018-01" db="EMBL/GenBank/DDBJ databases">
        <title>Draft Genome Sequence of Komagataeibacter maltaceti LMG 1529, a Vinegar Producing Acetic Acid Bacterium Isolated from Malt Vinegar Brewery Acetifiers.</title>
        <authorList>
            <person name="Zhang Q."/>
            <person name="Hollensteiner J."/>
            <person name="Poehlein A."/>
            <person name="Daniel R."/>
        </authorList>
    </citation>
    <scope>NUCLEOTIDE SEQUENCE [LARGE SCALE GENOMIC DNA]</scope>
    <source>
        <strain evidence="17 18">LMG 1529</strain>
    </source>
</reference>
<evidence type="ECO:0000256" key="10">
    <source>
        <dbReference type="ARBA" id="ARBA00023186"/>
    </source>
</evidence>
<dbReference type="PANTHER" id="PTHR12428">
    <property type="entry name" value="OXA1"/>
    <property type="match status" value="1"/>
</dbReference>
<dbReference type="InterPro" id="IPR019998">
    <property type="entry name" value="Membr_insert_YidC"/>
</dbReference>
<evidence type="ECO:0000256" key="5">
    <source>
        <dbReference type="ARBA" id="ARBA00022475"/>
    </source>
</evidence>
<keyword evidence="18" id="KW-1185">Reference proteome</keyword>
<gene>
    <name evidence="13 17" type="primary">yidC</name>
    <name evidence="17" type="ORF">KMAL_18620</name>
</gene>
<evidence type="ECO:0000256" key="14">
    <source>
        <dbReference type="SAM" id="MobiDB-lite"/>
    </source>
</evidence>
<dbReference type="InterPro" id="IPR028053">
    <property type="entry name" value="Membr_insert_YidC_N"/>
</dbReference>
<dbReference type="OrthoDB" id="9780552at2"/>
<keyword evidence="10 13" id="KW-0143">Chaperone</keyword>
<dbReference type="GO" id="GO:0051205">
    <property type="term" value="P:protein insertion into membrane"/>
    <property type="evidence" value="ECO:0007669"/>
    <property type="project" value="TreeGrafter"/>
</dbReference>
<keyword evidence="5 13" id="KW-1003">Cell membrane</keyword>
<feature type="transmembrane region" description="Helical" evidence="13">
    <location>
        <begin position="433"/>
        <end position="454"/>
    </location>
</feature>
<sequence length="735" mass="79688">MDIKRLMVATVMSAVVLVGFQYLMPHPDHKAVTPPAASTEQDAPATASSAPTGDGPAVTDAKDDPRLAIDTGRVSGSIDLRGARLDDLVLKDYHETVKPGSALVRILDPRQDPQSNLVEVGWLNIAGGQVRVPDANTVWSADQSTLTQDQPVVLTWDNGQGQVFELDVAIDQNYMFSVTQKVHNHGAEAVSLYPYSRVDRGYTPVETGGYLVHEGPISVIDGRLDESSYKTVRNGAVPPGNMSWNKPGTGGWGGITDKYWLTAVIPQQDSLVTGSYGYAPEAGHEGVYQVGFTARTPEVVAPGGDGVTETHVFAGAKEVPLLEKYEASLHIPSFWKAVDFGWFAFLTHPIFTVLDWLNTLLGNFGLALMAFTLVVKGLFFPLATKQFRSMGKMRQLQPKVKALRERYKDDQMALNQHMIALYKEEKVNPASGCLPMLLQIPVFWCLYKVLFVTIEMRHAPFFGWIHDLSAADPTNIFTLFGLIPWDPTHISTFFQLGLWPIAFGLTMFAQQKINPAPAADPAQQKMFQMMPVLFTFFMARQPSGLVIYYCWNNLLTMAQQALIQRRVDAEARNPALKKPQPEKKPGFFAKMLQGALERQAKAVQEAAASKAGGNRAGGTGKPVGKQIEGTVIREVPQPDKADAQGTDADGADAGKAAATTATDLVSKPDAAGDAAATTDKDAGAAPAVHTASRKKKKHNNRQARNRQKAARRNPSPGGDKADGNGKDGDKTGGNG</sequence>
<evidence type="ECO:0000256" key="8">
    <source>
        <dbReference type="ARBA" id="ARBA00022989"/>
    </source>
</evidence>
<proteinExistence type="inferred from homology"/>
<dbReference type="InterPro" id="IPR028055">
    <property type="entry name" value="YidC/Oxa/ALB_C"/>
</dbReference>
<evidence type="ECO:0000256" key="12">
    <source>
        <dbReference type="ARBA" id="ARBA00033342"/>
    </source>
</evidence>
<dbReference type="CDD" id="cd20070">
    <property type="entry name" value="5TM_YidC_Alb3"/>
    <property type="match status" value="1"/>
</dbReference>
<dbReference type="Gene3D" id="2.70.98.90">
    <property type="match status" value="1"/>
</dbReference>
<evidence type="ECO:0000256" key="13">
    <source>
        <dbReference type="HAMAP-Rule" id="MF_01810"/>
    </source>
</evidence>
<keyword evidence="8 13" id="KW-1133">Transmembrane helix</keyword>
<comment type="subunit">
    <text evidence="13">Interacts with the Sec translocase complex via SecD. Specifically interacts with transmembrane segments of nascent integral membrane proteins during membrane integration.</text>
</comment>
<dbReference type="PRINTS" id="PR00701">
    <property type="entry name" value="60KDINNERMP"/>
</dbReference>
<feature type="compositionally biased region" description="Basic and acidic residues" evidence="14">
    <location>
        <begin position="719"/>
        <end position="735"/>
    </location>
</feature>
<dbReference type="PANTHER" id="PTHR12428:SF65">
    <property type="entry name" value="CYTOCHROME C OXIDASE ASSEMBLY PROTEIN COX18, MITOCHONDRIAL"/>
    <property type="match status" value="1"/>
</dbReference>
<dbReference type="CDD" id="cd19961">
    <property type="entry name" value="EcYidC-like_peri"/>
    <property type="match status" value="1"/>
</dbReference>
<evidence type="ECO:0000256" key="11">
    <source>
        <dbReference type="ARBA" id="ARBA00033245"/>
    </source>
</evidence>
<feature type="compositionally biased region" description="Low complexity" evidence="14">
    <location>
        <begin position="643"/>
        <end position="687"/>
    </location>
</feature>
<evidence type="ECO:0000256" key="3">
    <source>
        <dbReference type="ARBA" id="ARBA00015325"/>
    </source>
</evidence>
<feature type="domain" description="Membrane insertase YidC/Oxa/ALB C-terminal" evidence="15">
    <location>
        <begin position="364"/>
        <end position="565"/>
    </location>
</feature>
<name>A0A2S3W0Q6_9PROT</name>
<comment type="function">
    <text evidence="13">Required for the insertion and/or proper folding and/or complex formation of integral membrane proteins into the membrane. Involved in integration of membrane proteins that insert both dependently and independently of the Sec translocase complex, as well as at least some lipoproteins. Aids folding of multispanning membrane proteins.</text>
</comment>
<dbReference type="AlphaFoldDB" id="A0A2S3W0Q6"/>
<protein>
    <recommendedName>
        <fullName evidence="3 13">Membrane protein insertase YidC</fullName>
    </recommendedName>
    <alternativeName>
        <fullName evidence="12 13">Foldase YidC</fullName>
    </alternativeName>
    <alternativeName>
        <fullName evidence="11 13">Membrane integrase YidC</fullName>
    </alternativeName>
    <alternativeName>
        <fullName evidence="13">Membrane protein YidC</fullName>
    </alternativeName>
</protein>
<dbReference type="HAMAP" id="MF_01810">
    <property type="entry name" value="YidC_type1"/>
    <property type="match status" value="1"/>
</dbReference>
<evidence type="ECO:0000256" key="1">
    <source>
        <dbReference type="ARBA" id="ARBA00004429"/>
    </source>
</evidence>
<dbReference type="NCBIfam" id="TIGR03592">
    <property type="entry name" value="yidC_oxa1_cterm"/>
    <property type="match status" value="1"/>
</dbReference>
<feature type="transmembrane region" description="Helical" evidence="13">
    <location>
        <begin position="360"/>
        <end position="384"/>
    </location>
</feature>
<dbReference type="InterPro" id="IPR047196">
    <property type="entry name" value="YidC_ALB_C"/>
</dbReference>
<dbReference type="NCBIfam" id="NF002353">
    <property type="entry name" value="PRK01318.1-4"/>
    <property type="match status" value="1"/>
</dbReference>
<feature type="compositionally biased region" description="Polar residues" evidence="14">
    <location>
        <begin position="36"/>
        <end position="51"/>
    </location>
</feature>
<dbReference type="EMBL" id="POTC01000023">
    <property type="protein sequence ID" value="POF62474.1"/>
    <property type="molecule type" value="Genomic_DNA"/>
</dbReference>
<comment type="caution">
    <text evidence="17">The sequence shown here is derived from an EMBL/GenBank/DDBJ whole genome shotgun (WGS) entry which is preliminary data.</text>
</comment>
<dbReference type="GO" id="GO:0032977">
    <property type="term" value="F:membrane insertase activity"/>
    <property type="evidence" value="ECO:0007669"/>
    <property type="project" value="InterPro"/>
</dbReference>
<accession>A0A2S3W0Q6</accession>